<reference evidence="2 3" key="1">
    <citation type="submission" date="2024-09" db="EMBL/GenBank/DDBJ databases">
        <authorList>
            <person name="Sun Q."/>
            <person name="Mori K."/>
        </authorList>
    </citation>
    <scope>NUCLEOTIDE SEQUENCE [LARGE SCALE GENOMIC DNA]</scope>
    <source>
        <strain evidence="2 3">CCM 7609</strain>
    </source>
</reference>
<organism evidence="2 3">
    <name type="scientific">Citricoccus parietis</name>
    <dbReference type="NCBI Taxonomy" id="592307"/>
    <lineage>
        <taxon>Bacteria</taxon>
        <taxon>Bacillati</taxon>
        <taxon>Actinomycetota</taxon>
        <taxon>Actinomycetes</taxon>
        <taxon>Micrococcales</taxon>
        <taxon>Micrococcaceae</taxon>
        <taxon>Citricoccus</taxon>
    </lineage>
</organism>
<sequence>MCQVPKAEPSGRTTAPAPLTMVFRQGSSGSRVSIRSASTPEAQMANQSGKSADVVRNSSSAASR</sequence>
<evidence type="ECO:0000256" key="1">
    <source>
        <dbReference type="SAM" id="MobiDB-lite"/>
    </source>
</evidence>
<evidence type="ECO:0000313" key="3">
    <source>
        <dbReference type="Proteomes" id="UP001589575"/>
    </source>
</evidence>
<feature type="compositionally biased region" description="Polar residues" evidence="1">
    <location>
        <begin position="39"/>
        <end position="64"/>
    </location>
</feature>
<dbReference type="EMBL" id="JBHMFI010000001">
    <property type="protein sequence ID" value="MFB9071431.1"/>
    <property type="molecule type" value="Genomic_DNA"/>
</dbReference>
<comment type="caution">
    <text evidence="2">The sequence shown here is derived from an EMBL/GenBank/DDBJ whole genome shotgun (WGS) entry which is preliminary data.</text>
</comment>
<proteinExistence type="predicted"/>
<feature type="compositionally biased region" description="Low complexity" evidence="1">
    <location>
        <begin position="26"/>
        <end position="38"/>
    </location>
</feature>
<evidence type="ECO:0000313" key="2">
    <source>
        <dbReference type="EMBL" id="MFB9071431.1"/>
    </source>
</evidence>
<accession>A0ABV5FXM3</accession>
<protein>
    <submittedName>
        <fullName evidence="2">Uncharacterized protein</fullName>
    </submittedName>
</protein>
<keyword evidence="3" id="KW-1185">Reference proteome</keyword>
<gene>
    <name evidence="2" type="ORF">ACFFX0_09560</name>
</gene>
<dbReference type="Proteomes" id="UP001589575">
    <property type="component" value="Unassembled WGS sequence"/>
</dbReference>
<feature type="region of interest" description="Disordered" evidence="1">
    <location>
        <begin position="1"/>
        <end position="64"/>
    </location>
</feature>
<name>A0ABV5FXM3_9MICC</name>